<evidence type="ECO:0000313" key="1">
    <source>
        <dbReference type="EMBL" id="CAB4367402.1"/>
    </source>
</evidence>
<protein>
    <submittedName>
        <fullName evidence="2">Unannotated protein</fullName>
    </submittedName>
</protein>
<evidence type="ECO:0000313" key="3">
    <source>
        <dbReference type="EMBL" id="CAB5050311.1"/>
    </source>
</evidence>
<proteinExistence type="predicted"/>
<gene>
    <name evidence="2" type="ORF">UFOPK2334_00040</name>
    <name evidence="1" type="ORF">UFOPK4179_00184</name>
    <name evidence="3" type="ORF">UFOPK4293_00923</name>
</gene>
<evidence type="ECO:0000313" key="2">
    <source>
        <dbReference type="EMBL" id="CAB4662673.1"/>
    </source>
</evidence>
<sequence length="60" mass="6629">MNLSALSKEFERRTSAIVSALRKQAPGARMMGKFAVDQAAREVKKILDGNAKPDKDRPVE</sequence>
<dbReference type="EMBL" id="CAETWZ010000009">
    <property type="protein sequence ID" value="CAB4367402.1"/>
    <property type="molecule type" value="Genomic_DNA"/>
</dbReference>
<dbReference type="AlphaFoldDB" id="A0A6J6LQ67"/>
<dbReference type="EMBL" id="CAFBQH010000051">
    <property type="protein sequence ID" value="CAB5050311.1"/>
    <property type="molecule type" value="Genomic_DNA"/>
</dbReference>
<organism evidence="2">
    <name type="scientific">freshwater metagenome</name>
    <dbReference type="NCBI Taxonomy" id="449393"/>
    <lineage>
        <taxon>unclassified sequences</taxon>
        <taxon>metagenomes</taxon>
        <taxon>ecological metagenomes</taxon>
    </lineage>
</organism>
<reference evidence="2" key="1">
    <citation type="submission" date="2020-05" db="EMBL/GenBank/DDBJ databases">
        <authorList>
            <person name="Chiriac C."/>
            <person name="Salcher M."/>
            <person name="Ghai R."/>
            <person name="Kavagutti S V."/>
        </authorList>
    </citation>
    <scope>NUCLEOTIDE SEQUENCE</scope>
</reference>
<name>A0A6J6LQ67_9ZZZZ</name>
<dbReference type="EMBL" id="CAEZXA010000002">
    <property type="protein sequence ID" value="CAB4662673.1"/>
    <property type="molecule type" value="Genomic_DNA"/>
</dbReference>
<accession>A0A6J6LQ67</accession>